<evidence type="ECO:0000256" key="4">
    <source>
        <dbReference type="ARBA" id="ARBA00023172"/>
    </source>
</evidence>
<dbReference type="Proteomes" id="UP000321362">
    <property type="component" value="Chromosome"/>
</dbReference>
<dbReference type="Gene3D" id="1.10.150.130">
    <property type="match status" value="1"/>
</dbReference>
<dbReference type="InterPro" id="IPR011010">
    <property type="entry name" value="DNA_brk_join_enz"/>
</dbReference>
<dbReference type="InterPro" id="IPR010998">
    <property type="entry name" value="Integrase_recombinase_N"/>
</dbReference>
<dbReference type="Gene3D" id="1.10.443.10">
    <property type="entry name" value="Intergrase catalytic core"/>
    <property type="match status" value="1"/>
</dbReference>
<dbReference type="KEGG" id="mgk:FSB76_23565"/>
<evidence type="ECO:0000256" key="2">
    <source>
        <dbReference type="ARBA" id="ARBA00022908"/>
    </source>
</evidence>
<dbReference type="PANTHER" id="PTHR30629">
    <property type="entry name" value="PROPHAGE INTEGRASE"/>
    <property type="match status" value="1"/>
</dbReference>
<sequence length="401" mass="47011">MKEKKSQTILLTSWEGIDFNLYIPVIRDKDNKPFVYFNFLNPETNKNKKIVKSAKLDRNGDTKTLKKQGKELAEDLIELLSNGWNPVTGTFNDLSITPLSPISECMEYWIKTREESVANNAMGEKALKSNKYLMEYFTTWLKAKNFLFRKPSSFTYLDIDNFLQSTAKERGWGKVSYNCYRTDLNTFFKFLVTKKVIPESPVANSEKKSTKNDSSRFVIFEESELKNVVGLLEKDAAYRELYIASKILFYLNIRPIEITRIQVYNIDFEKKLLTLEPTKTKNGNEAKWELTDELFNLLDDYIRDTPKDYFVFANHNTPKPEQAHQDFLGQRWRAFRKQYDIPSHLKLYALKHSADWYDLESGVGIQTISERNRHANPNVTIAYVKERLNKKIIKPSENKRF</sequence>
<dbReference type="RefSeq" id="WP_147057752.1">
    <property type="nucleotide sequence ID" value="NZ_CP042437.1"/>
</dbReference>
<reference evidence="6 7" key="1">
    <citation type="journal article" date="2013" name="J. Microbiol.">
        <title>Mucilaginibacter ginsenosidivorax sp. nov., with ginsenoside converting activity isolated from sediment.</title>
        <authorList>
            <person name="Kim J.K."/>
            <person name="Choi T.E."/>
            <person name="Liu Q.M."/>
            <person name="Park H.Y."/>
            <person name="Yi T.H."/>
            <person name="Yoon M.H."/>
            <person name="Kim S.C."/>
            <person name="Im W.T."/>
        </authorList>
    </citation>
    <scope>NUCLEOTIDE SEQUENCE [LARGE SCALE GENOMIC DNA]</scope>
    <source>
        <strain evidence="6 7">KHI28</strain>
    </source>
</reference>
<evidence type="ECO:0000313" key="7">
    <source>
        <dbReference type="Proteomes" id="UP000321362"/>
    </source>
</evidence>
<organism evidence="6 7">
    <name type="scientific">Mucilaginibacter ginsenosidivorax</name>
    <dbReference type="NCBI Taxonomy" id="862126"/>
    <lineage>
        <taxon>Bacteria</taxon>
        <taxon>Pseudomonadati</taxon>
        <taxon>Bacteroidota</taxon>
        <taxon>Sphingobacteriia</taxon>
        <taxon>Sphingobacteriales</taxon>
        <taxon>Sphingobacteriaceae</taxon>
        <taxon>Mucilaginibacter</taxon>
    </lineage>
</organism>
<dbReference type="GO" id="GO:0006310">
    <property type="term" value="P:DNA recombination"/>
    <property type="evidence" value="ECO:0007669"/>
    <property type="project" value="UniProtKB-KW"/>
</dbReference>
<dbReference type="PANTHER" id="PTHR30629:SF2">
    <property type="entry name" value="PROPHAGE INTEGRASE INTS-RELATED"/>
    <property type="match status" value="1"/>
</dbReference>
<evidence type="ECO:0000256" key="3">
    <source>
        <dbReference type="ARBA" id="ARBA00023125"/>
    </source>
</evidence>
<dbReference type="GO" id="GO:0015074">
    <property type="term" value="P:DNA integration"/>
    <property type="evidence" value="ECO:0007669"/>
    <property type="project" value="UniProtKB-KW"/>
</dbReference>
<dbReference type="Pfam" id="PF00589">
    <property type="entry name" value="Phage_integrase"/>
    <property type="match status" value="1"/>
</dbReference>
<comment type="similarity">
    <text evidence="1">Belongs to the 'phage' integrase family.</text>
</comment>
<protein>
    <submittedName>
        <fullName evidence="6">Tyrosine-type recombinase/integrase</fullName>
    </submittedName>
</protein>
<evidence type="ECO:0000256" key="1">
    <source>
        <dbReference type="ARBA" id="ARBA00008857"/>
    </source>
</evidence>
<proteinExistence type="inferred from homology"/>
<evidence type="ECO:0000259" key="5">
    <source>
        <dbReference type="PROSITE" id="PS51898"/>
    </source>
</evidence>
<keyword evidence="2" id="KW-0229">DNA integration</keyword>
<keyword evidence="7" id="KW-1185">Reference proteome</keyword>
<dbReference type="GO" id="GO:0003677">
    <property type="term" value="F:DNA binding"/>
    <property type="evidence" value="ECO:0007669"/>
    <property type="project" value="UniProtKB-KW"/>
</dbReference>
<name>A0A5B8W4W6_9SPHI</name>
<dbReference type="InterPro" id="IPR002104">
    <property type="entry name" value="Integrase_catalytic"/>
</dbReference>
<dbReference type="AlphaFoldDB" id="A0A5B8W4W6"/>
<dbReference type="SUPFAM" id="SSF56349">
    <property type="entry name" value="DNA breaking-rejoining enzymes"/>
    <property type="match status" value="1"/>
</dbReference>
<accession>A0A5B8W4W6</accession>
<dbReference type="InterPro" id="IPR013762">
    <property type="entry name" value="Integrase-like_cat_sf"/>
</dbReference>
<keyword evidence="4" id="KW-0233">DNA recombination</keyword>
<feature type="domain" description="Tyr recombinase" evidence="5">
    <location>
        <begin position="215"/>
        <end position="398"/>
    </location>
</feature>
<gene>
    <name evidence="6" type="ORF">FSB76_23565</name>
</gene>
<evidence type="ECO:0000313" key="6">
    <source>
        <dbReference type="EMBL" id="QEC78783.1"/>
    </source>
</evidence>
<dbReference type="InterPro" id="IPR050808">
    <property type="entry name" value="Phage_Integrase"/>
</dbReference>
<dbReference type="EMBL" id="CP042437">
    <property type="protein sequence ID" value="QEC78783.1"/>
    <property type="molecule type" value="Genomic_DNA"/>
</dbReference>
<dbReference type="PROSITE" id="PS51898">
    <property type="entry name" value="TYR_RECOMBINASE"/>
    <property type="match status" value="1"/>
</dbReference>
<keyword evidence="3" id="KW-0238">DNA-binding</keyword>
<dbReference type="OrthoDB" id="754840at2"/>